<proteinExistence type="inferred from homology"/>
<evidence type="ECO:0000256" key="9">
    <source>
        <dbReference type="SAM" id="MobiDB-lite"/>
    </source>
</evidence>
<feature type="transmembrane region" description="Helical" evidence="8">
    <location>
        <begin position="67"/>
        <end position="86"/>
    </location>
</feature>
<evidence type="ECO:0000256" key="2">
    <source>
        <dbReference type="ARBA" id="ARBA00022475"/>
    </source>
</evidence>
<evidence type="ECO:0000313" key="11">
    <source>
        <dbReference type="EMBL" id="EFL96584.1"/>
    </source>
</evidence>
<keyword evidence="4 8" id="KW-0812">Transmembrane</keyword>
<dbReference type="InterPro" id="IPR005548">
    <property type="entry name" value="Cell_div_FtsQ/DivIB_C"/>
</dbReference>
<dbReference type="Proteomes" id="UP000004470">
    <property type="component" value="Unassembled WGS sequence"/>
</dbReference>
<reference evidence="11" key="1">
    <citation type="submission" date="2010-07" db="EMBL/GenBank/DDBJ databases">
        <authorList>
            <person name="Muzny D."/>
            <person name="Qin X."/>
            <person name="Deng J."/>
            <person name="Jiang H."/>
            <person name="Liu Y."/>
            <person name="Qu J."/>
            <person name="Song X.-Z."/>
            <person name="Zhang L."/>
            <person name="Thornton R."/>
            <person name="Coyle M."/>
            <person name="Francisco L."/>
            <person name="Jackson L."/>
            <person name="Javaid M."/>
            <person name="Korchina V."/>
            <person name="Kovar C."/>
            <person name="Mata R."/>
            <person name="Mathew T."/>
            <person name="Ngo R."/>
            <person name="Nguyen L."/>
            <person name="Nguyen N."/>
            <person name="Okwuonu G."/>
            <person name="Ongeri F."/>
            <person name="Pham C."/>
            <person name="Simmons D."/>
            <person name="Wilczek-Boney K."/>
            <person name="Hale W."/>
            <person name="Jakkamsetti A."/>
            <person name="Pham P."/>
            <person name="Ruth R."/>
            <person name="San Lucas F."/>
            <person name="Warren J."/>
            <person name="Zhang J."/>
            <person name="Zhao Z."/>
            <person name="Zhou C."/>
            <person name="Zhu D."/>
            <person name="Lee S."/>
            <person name="Bess C."/>
            <person name="Blankenburg K."/>
            <person name="Forbes L."/>
            <person name="Fu Q."/>
            <person name="Gubbala S."/>
            <person name="Hirani K."/>
            <person name="Jayaseelan J.C."/>
            <person name="Lara F."/>
            <person name="Munidasa M."/>
            <person name="Palculict T."/>
            <person name="Patil S."/>
            <person name="Pu L.-L."/>
            <person name="Saada N."/>
            <person name="Tang L."/>
            <person name="Weissenberger G."/>
            <person name="Zhu Y."/>
            <person name="Hemphill L."/>
            <person name="Shang Y."/>
            <person name="Youmans B."/>
            <person name="Ayvaz T."/>
            <person name="Ross M."/>
            <person name="Santibanez J."/>
            <person name="Aqrawi P."/>
            <person name="Gross S."/>
            <person name="Joshi V."/>
            <person name="Fowler G."/>
            <person name="Nazareth L."/>
            <person name="Reid J."/>
            <person name="Worley K."/>
            <person name="Petrosino J."/>
            <person name="Highlander S."/>
            <person name="Gibbs R."/>
        </authorList>
    </citation>
    <scope>NUCLEOTIDE SEQUENCE [LARGE SCALE GENOMIC DNA]</scope>
    <source>
        <strain evidence="11">DSM 20284</strain>
    </source>
</reference>
<feature type="region of interest" description="Disordered" evidence="9">
    <location>
        <begin position="286"/>
        <end position="368"/>
    </location>
</feature>
<comment type="caution">
    <text evidence="11">The sequence shown here is derived from an EMBL/GenBank/DDBJ whole genome shotgun (WGS) entry which is preliminary data.</text>
</comment>
<feature type="compositionally biased region" description="Basic and acidic residues" evidence="9">
    <location>
        <begin position="1"/>
        <end position="10"/>
    </location>
</feature>
<feature type="compositionally biased region" description="Polar residues" evidence="9">
    <location>
        <begin position="337"/>
        <end position="358"/>
    </location>
</feature>
<evidence type="ECO:0000256" key="8">
    <source>
        <dbReference type="HAMAP-Rule" id="MF_00912"/>
    </source>
</evidence>
<organism evidence="11 12">
    <name type="scientific">Pediococcus acidilactici DSM 20284</name>
    <dbReference type="NCBI Taxonomy" id="862514"/>
    <lineage>
        <taxon>Bacteria</taxon>
        <taxon>Bacillati</taxon>
        <taxon>Bacillota</taxon>
        <taxon>Bacilli</taxon>
        <taxon>Lactobacillales</taxon>
        <taxon>Lactobacillaceae</taxon>
        <taxon>Pediococcus</taxon>
        <taxon>Pediococcus acidilactici group</taxon>
    </lineage>
</organism>
<evidence type="ECO:0000256" key="6">
    <source>
        <dbReference type="ARBA" id="ARBA00023136"/>
    </source>
</evidence>
<dbReference type="PANTHER" id="PTHR37820">
    <property type="entry name" value="CELL DIVISION PROTEIN DIVIB"/>
    <property type="match status" value="1"/>
</dbReference>
<comment type="function">
    <text evidence="8">Cell division protein that may be involved in stabilizing or promoting the assembly of the division complex.</text>
</comment>
<comment type="similarity">
    <text evidence="8">Belongs to the FtsQ/DivIB family. DivIB subfamily.</text>
</comment>
<keyword evidence="12" id="KW-1185">Reference proteome</keyword>
<feature type="domain" description="POTRA" evidence="10">
    <location>
        <begin position="91"/>
        <end position="162"/>
    </location>
</feature>
<keyword evidence="3 8" id="KW-0132">Cell division</keyword>
<evidence type="ECO:0000256" key="7">
    <source>
        <dbReference type="ARBA" id="ARBA00023306"/>
    </source>
</evidence>
<dbReference type="Pfam" id="PF03799">
    <property type="entry name" value="FtsQ_DivIB_C"/>
    <property type="match status" value="1"/>
</dbReference>
<keyword evidence="5 8" id="KW-1133">Transmembrane helix</keyword>
<feature type="compositionally biased region" description="Basic residues" evidence="9">
    <location>
        <begin position="40"/>
        <end position="58"/>
    </location>
</feature>
<dbReference type="GO" id="GO:0043093">
    <property type="term" value="P:FtsZ-dependent cytokinesis"/>
    <property type="evidence" value="ECO:0007669"/>
    <property type="project" value="UniProtKB-UniRule"/>
</dbReference>
<protein>
    <recommendedName>
        <fullName evidence="8">Cell division protein DivIB</fullName>
    </recommendedName>
</protein>
<dbReference type="EMBL" id="AEEG01000002">
    <property type="protein sequence ID" value="EFL96584.1"/>
    <property type="molecule type" value="Genomic_DNA"/>
</dbReference>
<accession>E0NEC5</accession>
<dbReference type="InterPro" id="IPR050487">
    <property type="entry name" value="FtsQ_DivIB"/>
</dbReference>
<dbReference type="PROSITE" id="PS51779">
    <property type="entry name" value="POTRA"/>
    <property type="match status" value="1"/>
</dbReference>
<keyword evidence="6 8" id="KW-0472">Membrane</keyword>
<evidence type="ECO:0000256" key="4">
    <source>
        <dbReference type="ARBA" id="ARBA00022692"/>
    </source>
</evidence>
<dbReference type="HOGENOM" id="CLU_046278_0_1_9"/>
<dbReference type="InterPro" id="IPR034746">
    <property type="entry name" value="POTRA"/>
</dbReference>
<dbReference type="InterPro" id="IPR026580">
    <property type="entry name" value="DivIB"/>
</dbReference>
<gene>
    <name evidence="11" type="primary">ftsQ</name>
    <name evidence="8" type="synonym">divIB</name>
    <name evidence="11" type="ORF">HMPREF0623_0635</name>
</gene>
<dbReference type="GO" id="GO:0032153">
    <property type="term" value="C:cell division site"/>
    <property type="evidence" value="ECO:0007669"/>
    <property type="project" value="UniProtKB-UniRule"/>
</dbReference>
<keyword evidence="2 8" id="KW-1003">Cell membrane</keyword>
<keyword evidence="7 8" id="KW-0131">Cell cycle</keyword>
<dbReference type="HAMAP" id="MF_00912">
    <property type="entry name" value="DivIB"/>
    <property type="match status" value="1"/>
</dbReference>
<sequence>MPMKKKKDDENLTPWARYQKEHNQRNRTKKSSKLGGAKRGTAKKHPGKKRNKLTQKKVRQPLHIGKGIKIGLLSLIGILILVTIYLCAPISRVQTIAVQGNKRVEKSDILKKVTVRKNDVIPATWFKERGDEARLIHKLPDLKDAQISVSLLGNVKIKVRENAVMGYVVRNKYYYAVRQDGTVSKKSATQPDGDYPVFRQFKDNQVLKRFLSEYAKLPNEVQNDVAEVDYTATKKERHQLHFFMNDGNEVYAVLNTFAKKMKYYPEISASMKKRGIVDLQVGAYSYPRGQSDESSTSSTSTDPTEEGSQSSDSKKNSLSVGPSAKSKSADSSSSSSIDNVDYQTQQRRATQNSVQGFTATDEENPDGN</sequence>
<evidence type="ECO:0000256" key="1">
    <source>
        <dbReference type="ARBA" id="ARBA00004370"/>
    </source>
</evidence>
<name>E0NEC5_PEDAC</name>
<feature type="compositionally biased region" description="Low complexity" evidence="9">
    <location>
        <begin position="292"/>
        <end position="336"/>
    </location>
</feature>
<evidence type="ECO:0000259" key="10">
    <source>
        <dbReference type="PROSITE" id="PS51779"/>
    </source>
</evidence>
<dbReference type="Gene3D" id="3.40.50.10960">
    <property type="match status" value="1"/>
</dbReference>
<dbReference type="GO" id="GO:0005886">
    <property type="term" value="C:plasma membrane"/>
    <property type="evidence" value="ECO:0007669"/>
    <property type="project" value="UniProtKB-SubCell"/>
</dbReference>
<comment type="subcellular location">
    <subcellularLocation>
        <location evidence="8">Cell membrane</location>
        <topology evidence="8">Single-pass type II membrane protein</topology>
    </subcellularLocation>
    <subcellularLocation>
        <location evidence="1">Membrane</location>
    </subcellularLocation>
    <text evidence="8">Localizes to the division septum.</text>
</comment>
<evidence type="ECO:0000256" key="5">
    <source>
        <dbReference type="ARBA" id="ARBA00022989"/>
    </source>
</evidence>
<dbReference type="PANTHER" id="PTHR37820:SF1">
    <property type="entry name" value="CELL DIVISION PROTEIN FTSQ"/>
    <property type="match status" value="1"/>
</dbReference>
<evidence type="ECO:0000256" key="3">
    <source>
        <dbReference type="ARBA" id="ARBA00022618"/>
    </source>
</evidence>
<dbReference type="AlphaFoldDB" id="E0NEC5"/>
<dbReference type="eggNOG" id="COG1589">
    <property type="taxonomic scope" value="Bacteria"/>
</dbReference>
<evidence type="ECO:0000313" key="12">
    <source>
        <dbReference type="Proteomes" id="UP000004470"/>
    </source>
</evidence>
<feature type="region of interest" description="Disordered" evidence="9">
    <location>
        <begin position="1"/>
        <end position="58"/>
    </location>
</feature>